<gene>
    <name evidence="2" type="ORF">FCC1311_053812</name>
</gene>
<comment type="caution">
    <text evidence="2">The sequence shown here is derived from an EMBL/GenBank/DDBJ whole genome shotgun (WGS) entry which is preliminary data.</text>
</comment>
<evidence type="ECO:0000313" key="3">
    <source>
        <dbReference type="Proteomes" id="UP000241890"/>
    </source>
</evidence>
<dbReference type="PANTHER" id="PTHR34035:SF1">
    <property type="entry name" value="TESTIS-EXPRESSED PROTEIN 47"/>
    <property type="match status" value="1"/>
</dbReference>
<dbReference type="Proteomes" id="UP000241890">
    <property type="component" value="Unassembled WGS sequence"/>
</dbReference>
<dbReference type="PANTHER" id="PTHR34035">
    <property type="entry name" value="TESTIS-EXPRESSED PROTEIN 47"/>
    <property type="match status" value="1"/>
</dbReference>
<feature type="compositionally biased region" description="Low complexity" evidence="1">
    <location>
        <begin position="1"/>
        <end position="11"/>
    </location>
</feature>
<proteinExistence type="predicted"/>
<protein>
    <submittedName>
        <fullName evidence="2">Testis-expressed protein 47</fullName>
    </submittedName>
</protein>
<sequence length="243" mass="26383">MAETTDYAGAEAEGGDGAGKLPPSAMVKPLSLPDNLLELTRQKEVTILARVMLVATHSGAQDELVREIETLCEGRGTVTGVGLVMRQACMLFCEGRSEAMRDLVLAFKSNLTAKLDDLRVAAFCDDVPSRSYSSFGVMAVNVPKEANLEVPEENMTKFIFESYQRCTLLGKEVGSREVSSALGAIQEKQPALLVSSERIAAIATHNDAMTMDDFFDLHGRPAQPESLGDTIWPMQDIAVDLLR</sequence>
<dbReference type="InParanoid" id="A0A2R5GFS3"/>
<dbReference type="EMBL" id="BEYU01000053">
    <property type="protein sequence ID" value="GBG29159.1"/>
    <property type="molecule type" value="Genomic_DNA"/>
</dbReference>
<name>A0A2R5GFS3_9STRA</name>
<evidence type="ECO:0000256" key="1">
    <source>
        <dbReference type="SAM" id="MobiDB-lite"/>
    </source>
</evidence>
<feature type="region of interest" description="Disordered" evidence="1">
    <location>
        <begin position="1"/>
        <end position="22"/>
    </location>
</feature>
<dbReference type="AlphaFoldDB" id="A0A2R5GFS3"/>
<accession>A0A2R5GFS3</accession>
<dbReference type="InterPro" id="IPR055308">
    <property type="entry name" value="TEX47-like"/>
</dbReference>
<dbReference type="Pfam" id="PF24787">
    <property type="entry name" value="TEX47"/>
    <property type="match status" value="1"/>
</dbReference>
<evidence type="ECO:0000313" key="2">
    <source>
        <dbReference type="EMBL" id="GBG29159.1"/>
    </source>
</evidence>
<organism evidence="2 3">
    <name type="scientific">Hondaea fermentalgiana</name>
    <dbReference type="NCBI Taxonomy" id="2315210"/>
    <lineage>
        <taxon>Eukaryota</taxon>
        <taxon>Sar</taxon>
        <taxon>Stramenopiles</taxon>
        <taxon>Bigyra</taxon>
        <taxon>Labyrinthulomycetes</taxon>
        <taxon>Thraustochytrida</taxon>
        <taxon>Thraustochytriidae</taxon>
        <taxon>Hondaea</taxon>
    </lineage>
</organism>
<reference evidence="2 3" key="1">
    <citation type="submission" date="2017-12" db="EMBL/GenBank/DDBJ databases">
        <title>Sequencing, de novo assembly and annotation of complete genome of a new Thraustochytrid species, strain FCC1311.</title>
        <authorList>
            <person name="Sedici K."/>
            <person name="Godart F."/>
            <person name="Aiese Cigliano R."/>
            <person name="Sanseverino W."/>
            <person name="Barakat M."/>
            <person name="Ortet P."/>
            <person name="Marechal E."/>
            <person name="Cagnac O."/>
            <person name="Amato A."/>
        </authorList>
    </citation>
    <scope>NUCLEOTIDE SEQUENCE [LARGE SCALE GENOMIC DNA]</scope>
</reference>
<keyword evidence="3" id="KW-1185">Reference proteome</keyword>